<gene>
    <name evidence="2" type="ORF">AA314_04054</name>
</gene>
<protein>
    <submittedName>
        <fullName evidence="2">Uncharacterized protein</fullName>
    </submittedName>
</protein>
<evidence type="ECO:0000256" key="1">
    <source>
        <dbReference type="SAM" id="SignalP"/>
    </source>
</evidence>
<reference evidence="2 3" key="1">
    <citation type="submission" date="2015-05" db="EMBL/GenBank/DDBJ databases">
        <title>Genome assembly of Archangium gephyra DSM 2261.</title>
        <authorList>
            <person name="Sharma G."/>
            <person name="Subramanian S."/>
        </authorList>
    </citation>
    <scope>NUCLEOTIDE SEQUENCE [LARGE SCALE GENOMIC DNA]</scope>
    <source>
        <strain evidence="2 3">DSM 2261</strain>
    </source>
</reference>
<feature type="chain" id="PRO_5042021451" evidence="1">
    <location>
        <begin position="23"/>
        <end position="769"/>
    </location>
</feature>
<keyword evidence="1" id="KW-0732">Signal</keyword>
<sequence>MQLTIRTISVLGAMVAVSLATAGPTAAQQVDIRARISICYSMGAITPASMAVCSGRLVSGPQFESCMRGGPCFDAPVSQGVVMPSTSFVPPVQDRSCGTAGRPACPQPMPCGYLDTIDCPIFGMSQFGPVQVSGAYGCGALGYPPCREPRPCGYVGTLPCAPPPPVYLPPSGQAFAVPMPMRQASLVDFQPDVQVVMPSGSSFYPSDIPKPGVFGGEQPAGTPSAGAALGVPPDWGTVSFNMGGDNQPPRAVTQAFQVASTHEFVSPVLPDLDRLEACRTSASTPAAFTKCVVERAMPPGFRIRRECAEAFPDLTSALLCTSDDPRLLEAYTRVEATTKCAREYGQSGVQFERCLAKVWAGKNEQALNECAVKSNNFEAYRTCLGAIYLADSASPYVRCAARKGSAEEIAACIANEVTRERFPSYVACAEQASGNPVQTASCLSGSFAGAKEKEMLGCIAESPADVPSITRCISAGTMGEKERAYLECAAASQGDKTRWALCFGRHALGKNERAYLECALQKAPNTSVAACVGRAYLGSSKQHAMLLCAVNAGDSATDLAACLGDGALGERERAIFDCARQGNAQGVAACVGKQFLGPDQQQFVQCAVDNQYNLGTTAVCAMGPKLGLNPETQIALTCAATSGGEPTVFASCTGGQLAQRELDKCWQGGVGTKDGCYGPNNSLRKFFDNVDSEVRTMLGEKNALYGAYKAYHQNVLSPGRNHEFVKLLNSGINDLRNGAGPNHEVRKAGKAVEKAFHKVSKATRIKIKW</sequence>
<accession>A0AAC8TE27</accession>
<name>A0AAC8TE27_9BACT</name>
<dbReference type="Proteomes" id="UP000035579">
    <property type="component" value="Chromosome"/>
</dbReference>
<feature type="signal peptide" evidence="1">
    <location>
        <begin position="1"/>
        <end position="22"/>
    </location>
</feature>
<dbReference type="KEGG" id="age:AA314_04054"/>
<dbReference type="EMBL" id="CP011509">
    <property type="protein sequence ID" value="AKJ02428.1"/>
    <property type="molecule type" value="Genomic_DNA"/>
</dbReference>
<evidence type="ECO:0000313" key="2">
    <source>
        <dbReference type="EMBL" id="AKJ02428.1"/>
    </source>
</evidence>
<dbReference type="AlphaFoldDB" id="A0AAC8TE27"/>
<dbReference type="RefSeq" id="WP_147333018.1">
    <property type="nucleotide sequence ID" value="NZ_CP011509.1"/>
</dbReference>
<organism evidence="2 3">
    <name type="scientific">Archangium gephyra</name>
    <dbReference type="NCBI Taxonomy" id="48"/>
    <lineage>
        <taxon>Bacteria</taxon>
        <taxon>Pseudomonadati</taxon>
        <taxon>Myxococcota</taxon>
        <taxon>Myxococcia</taxon>
        <taxon>Myxococcales</taxon>
        <taxon>Cystobacterineae</taxon>
        <taxon>Archangiaceae</taxon>
        <taxon>Archangium</taxon>
    </lineage>
</organism>
<proteinExistence type="predicted"/>
<evidence type="ECO:0000313" key="3">
    <source>
        <dbReference type="Proteomes" id="UP000035579"/>
    </source>
</evidence>